<dbReference type="AlphaFoldDB" id="A0A6A8D7P5"/>
<evidence type="ECO:0000256" key="1">
    <source>
        <dbReference type="ARBA" id="ARBA00007637"/>
    </source>
</evidence>
<accession>A0A6A8D7P5</accession>
<comment type="caution">
    <text evidence="3">The sequence shown here is derived from an EMBL/GenBank/DDBJ whole genome shotgun (WGS) entry which is preliminary data.</text>
</comment>
<dbReference type="InterPro" id="IPR001509">
    <property type="entry name" value="Epimerase_deHydtase"/>
</dbReference>
<dbReference type="PANTHER" id="PTHR43000">
    <property type="entry name" value="DTDP-D-GLUCOSE 4,6-DEHYDRATASE-RELATED"/>
    <property type="match status" value="1"/>
</dbReference>
<dbReference type="OrthoDB" id="9771073at2"/>
<gene>
    <name evidence="3" type="ORF">GH741_03690</name>
</gene>
<dbReference type="Proteomes" id="UP000799092">
    <property type="component" value="Unassembled WGS sequence"/>
</dbReference>
<evidence type="ECO:0000259" key="2">
    <source>
        <dbReference type="Pfam" id="PF01370"/>
    </source>
</evidence>
<evidence type="ECO:0000313" key="3">
    <source>
        <dbReference type="EMBL" id="MRH41775.1"/>
    </source>
</evidence>
<comment type="similarity">
    <text evidence="1">Belongs to the NAD(P)-dependent epimerase/dehydratase family.</text>
</comment>
<dbReference type="Pfam" id="PF01370">
    <property type="entry name" value="Epimerase"/>
    <property type="match status" value="1"/>
</dbReference>
<reference evidence="3" key="1">
    <citation type="submission" date="2019-11" db="EMBL/GenBank/DDBJ databases">
        <authorList>
            <person name="Li J."/>
        </authorList>
    </citation>
    <scope>NUCLEOTIDE SEQUENCE</scope>
    <source>
        <strain evidence="3">B6B</strain>
    </source>
</reference>
<feature type="domain" description="NAD-dependent epimerase/dehydratase" evidence="2">
    <location>
        <begin position="3"/>
        <end position="233"/>
    </location>
</feature>
<dbReference type="InterPro" id="IPR036291">
    <property type="entry name" value="NAD(P)-bd_dom_sf"/>
</dbReference>
<proteinExistence type="inferred from homology"/>
<dbReference type="RefSeq" id="WP_153735398.1">
    <property type="nucleotide sequence ID" value="NZ_WJNG01000002.1"/>
</dbReference>
<protein>
    <submittedName>
        <fullName evidence="3">NAD-dependent epimerase/dehydratase family protein</fullName>
    </submittedName>
</protein>
<evidence type="ECO:0000313" key="4">
    <source>
        <dbReference type="Proteomes" id="UP000799092"/>
    </source>
</evidence>
<dbReference type="EMBL" id="WJNG01000002">
    <property type="protein sequence ID" value="MRH41775.1"/>
    <property type="molecule type" value="Genomic_DNA"/>
</dbReference>
<keyword evidence="4" id="KW-1185">Reference proteome</keyword>
<name>A0A6A8D7P5_9BACI</name>
<sequence>MKVLVTGGIGFIGKHVVNELIENKYDVAIIDEQSTNEQFEHHRNIRCYSVDINSDLDGIFETEKPDCLIHLAAQVDVGQSIINPKLDATTNILGTIHVLEKCNKHDVKKVIFSSTAAVYGDPIYLPVDEKHPQLPLSFYGISKLTAEHYIKTYCGIHGLNFTILRYSNVYGPGSANSKGEGNVISIFLNKMLEDSNPIIFGDGNQTRDFIYVKDIATANVAAIEQGNNQILNVSTNTKTSLNNLVRMINNLLVKDIEPIYSEGRNGDILHSYLNNKKALNTLNWKAKYSLEQGLNMTLLELK</sequence>
<dbReference type="SUPFAM" id="SSF51735">
    <property type="entry name" value="NAD(P)-binding Rossmann-fold domains"/>
    <property type="match status" value="1"/>
</dbReference>
<organism evidence="3 4">
    <name type="scientific">Aquibacillus halophilus</name>
    <dbReference type="NCBI Taxonomy" id="930132"/>
    <lineage>
        <taxon>Bacteria</taxon>
        <taxon>Bacillati</taxon>
        <taxon>Bacillota</taxon>
        <taxon>Bacilli</taxon>
        <taxon>Bacillales</taxon>
        <taxon>Bacillaceae</taxon>
        <taxon>Aquibacillus</taxon>
    </lineage>
</organism>
<dbReference type="Gene3D" id="3.40.50.720">
    <property type="entry name" value="NAD(P)-binding Rossmann-like Domain"/>
    <property type="match status" value="1"/>
</dbReference>